<dbReference type="GO" id="GO:0004802">
    <property type="term" value="F:transketolase activity"/>
    <property type="evidence" value="ECO:0007669"/>
    <property type="project" value="UniProtKB-EC"/>
</dbReference>
<keyword evidence="4" id="KW-0808">Transferase</keyword>
<sequence length="646" mass="71417">METKTIARLRALALDMINGAGNGHIGMALGATEIFYTLVAKELNFSQIQTGQPKWINRDRFVLSAGHGSAGIYSVYRFLGLLSDDDIRKHKQFGSKTPSHPEIDKFDYVDASTGPLGQGLAMAVGMAYAAKFVANKFNKTDLQIIDHYVYALCGDGDFQEGVGLESLAFAGTNKLKNLIVIHDYNDVQIDSRSSLVNNVDFAKYFESIGFKPLILKGNNVAEISKAIAEAKLADSPVYIQVPTIIAYGTAVANKPAGHHGFLNTQQSIEYKTNLGLENTTPFFVEPEFLEEGQKMMAQKQENYKKWVAKLETYKQNYPADFIKFEQLISGQINYEIGEINFANSNVATRNYVGQIFANLDKYDFLVGGSADLVAATRVKLAPEKNIVYGIREFAMTAINNGIMLYSKAFRAVSSTFLTFADYAKSAIRMAALMKLPALFVYSHDSYQVGGDGPTHQPVDQVGMLRLVPNLHVIRPCDESEMLAAFQFALAKLEEPSAIITTRQDIKSFNLAPADFQPAYLISEHQNFDISLLASGSEVQLAVEIAQKLYESQGVLANVISVPYLQGLVDNHDLIAKLKINQKPAFAIEATNDSLWYKLARFTRFEAHLAANFGESAPGDVVYEHQGFLATSLIVKINEFLKKMPTK</sequence>
<dbReference type="AlphaFoldDB" id="W5UTW4"/>
<dbReference type="PROSITE" id="PS00802">
    <property type="entry name" value="TRANSKETOLASE_2"/>
    <property type="match status" value="1"/>
</dbReference>
<dbReference type="InterPro" id="IPR049557">
    <property type="entry name" value="Transketolase_CS"/>
</dbReference>
<dbReference type="GO" id="GO:0006098">
    <property type="term" value="P:pentose-phosphate shunt"/>
    <property type="evidence" value="ECO:0007669"/>
    <property type="project" value="TreeGrafter"/>
</dbReference>
<comment type="catalytic activity">
    <reaction evidence="8">
        <text>D-sedoheptulose 7-phosphate + D-glyceraldehyde 3-phosphate = aldehydo-D-ribose 5-phosphate + D-xylulose 5-phosphate</text>
        <dbReference type="Rhea" id="RHEA:10508"/>
        <dbReference type="ChEBI" id="CHEBI:57483"/>
        <dbReference type="ChEBI" id="CHEBI:57737"/>
        <dbReference type="ChEBI" id="CHEBI:58273"/>
        <dbReference type="ChEBI" id="CHEBI:59776"/>
        <dbReference type="EC" id="2.2.1.1"/>
    </reaction>
</comment>
<dbReference type="InterPro" id="IPR029061">
    <property type="entry name" value="THDP-binding"/>
</dbReference>
<evidence type="ECO:0000256" key="1">
    <source>
        <dbReference type="ARBA" id="ARBA00001946"/>
    </source>
</evidence>
<dbReference type="Gene3D" id="3.40.50.970">
    <property type="match status" value="2"/>
</dbReference>
<dbReference type="PATRIC" id="fig|743966.3.peg.252"/>
<dbReference type="SUPFAM" id="SSF52518">
    <property type="entry name" value="Thiamin diphosphate-binding fold (THDP-binding)"/>
    <property type="match status" value="2"/>
</dbReference>
<dbReference type="InterPro" id="IPR020826">
    <property type="entry name" value="Transketolase_BS"/>
</dbReference>
<dbReference type="PANTHER" id="PTHR43522:SF2">
    <property type="entry name" value="TRANSKETOLASE 1-RELATED"/>
    <property type="match status" value="1"/>
</dbReference>
<evidence type="ECO:0000259" key="9">
    <source>
        <dbReference type="SMART" id="SM00861"/>
    </source>
</evidence>
<evidence type="ECO:0000256" key="8">
    <source>
        <dbReference type="ARBA" id="ARBA00049473"/>
    </source>
</evidence>
<dbReference type="PANTHER" id="PTHR43522">
    <property type="entry name" value="TRANSKETOLASE"/>
    <property type="match status" value="1"/>
</dbReference>
<dbReference type="PROSITE" id="PS00801">
    <property type="entry name" value="TRANSKETOLASE_1"/>
    <property type="match status" value="1"/>
</dbReference>
<reference evidence="10 11" key="1">
    <citation type="journal article" date="2014" name="Genome Announc.">
        <title>Complete Genome Sequence of Mycoplasma bovoculi Strain M165/69T (ATCC 29104).</title>
        <authorList>
            <person name="Calcutt M.J."/>
            <person name="Foecking M.F."/>
        </authorList>
    </citation>
    <scope>NUCLEOTIDE SEQUENCE [LARGE SCALE GENOMIC DNA]</scope>
    <source>
        <strain evidence="10">M165/69</strain>
    </source>
</reference>
<dbReference type="OrthoDB" id="8732661at2"/>
<dbReference type="CDD" id="cd02012">
    <property type="entry name" value="TPP_TK"/>
    <property type="match status" value="1"/>
</dbReference>
<evidence type="ECO:0000256" key="7">
    <source>
        <dbReference type="ARBA" id="ARBA00023052"/>
    </source>
</evidence>
<evidence type="ECO:0000313" key="10">
    <source>
        <dbReference type="EMBL" id="AHH45260.1"/>
    </source>
</evidence>
<evidence type="ECO:0000256" key="2">
    <source>
        <dbReference type="ARBA" id="ARBA00001964"/>
    </source>
</evidence>
<dbReference type="Proteomes" id="UP000019229">
    <property type="component" value="Chromosome"/>
</dbReference>
<dbReference type="InterPro" id="IPR033247">
    <property type="entry name" value="Transketolase_fam"/>
</dbReference>
<comment type="cofactor">
    <cofactor evidence="1">
        <name>Mg(2+)</name>
        <dbReference type="ChEBI" id="CHEBI:18420"/>
    </cofactor>
</comment>
<gene>
    <name evidence="10" type="primary">tkt</name>
    <name evidence="10" type="ORF">MYB_01250</name>
</gene>
<keyword evidence="5" id="KW-0479">Metal-binding</keyword>
<dbReference type="SUPFAM" id="SSF52922">
    <property type="entry name" value="TK C-terminal domain-like"/>
    <property type="match status" value="1"/>
</dbReference>
<dbReference type="KEGG" id="mbc:MYB_01250"/>
<dbReference type="eggNOG" id="COG0021">
    <property type="taxonomic scope" value="Bacteria"/>
</dbReference>
<comment type="cofactor">
    <cofactor evidence="2">
        <name>thiamine diphosphate</name>
        <dbReference type="ChEBI" id="CHEBI:58937"/>
    </cofactor>
</comment>
<dbReference type="Gene3D" id="3.40.50.920">
    <property type="match status" value="1"/>
</dbReference>
<dbReference type="CDD" id="cd07033">
    <property type="entry name" value="TPP_PYR_DXS_TK_like"/>
    <property type="match status" value="1"/>
</dbReference>
<dbReference type="InterPro" id="IPR005474">
    <property type="entry name" value="Transketolase_N"/>
</dbReference>
<dbReference type="InterPro" id="IPR009014">
    <property type="entry name" value="Transketo_C/PFOR_II"/>
</dbReference>
<comment type="similarity">
    <text evidence="3">Belongs to the transketolase family.</text>
</comment>
<evidence type="ECO:0000256" key="5">
    <source>
        <dbReference type="ARBA" id="ARBA00022723"/>
    </source>
</evidence>
<dbReference type="Pfam" id="PF22613">
    <property type="entry name" value="Transketolase_C_1"/>
    <property type="match status" value="1"/>
</dbReference>
<keyword evidence="7" id="KW-0786">Thiamine pyrophosphate</keyword>
<evidence type="ECO:0000256" key="3">
    <source>
        <dbReference type="ARBA" id="ARBA00007131"/>
    </source>
</evidence>
<name>W5UTW4_9BACT</name>
<organism evidence="10 11">
    <name type="scientific">Mesomycoplasma bovoculi M165/69</name>
    <dbReference type="NCBI Taxonomy" id="743966"/>
    <lineage>
        <taxon>Bacteria</taxon>
        <taxon>Bacillati</taxon>
        <taxon>Mycoplasmatota</taxon>
        <taxon>Mycoplasmoidales</taxon>
        <taxon>Metamycoplasmataceae</taxon>
        <taxon>Mesomycoplasma</taxon>
    </lineage>
</organism>
<feature type="domain" description="Transketolase-like pyrimidine-binding" evidence="9">
    <location>
        <begin position="346"/>
        <end position="507"/>
    </location>
</feature>
<proteinExistence type="inferred from homology"/>
<dbReference type="SMART" id="SM00861">
    <property type="entry name" value="Transket_pyr"/>
    <property type="match status" value="1"/>
</dbReference>
<dbReference type="HOGENOM" id="CLU_009227_0_0_14"/>
<dbReference type="InterPro" id="IPR055152">
    <property type="entry name" value="Transketolase-like_C_2"/>
</dbReference>
<dbReference type="Pfam" id="PF02779">
    <property type="entry name" value="Transket_pyr"/>
    <property type="match status" value="1"/>
</dbReference>
<protein>
    <submittedName>
        <fullName evidence="10">Transketolase</fullName>
    </submittedName>
</protein>
<dbReference type="GO" id="GO:0005829">
    <property type="term" value="C:cytosol"/>
    <property type="evidence" value="ECO:0007669"/>
    <property type="project" value="TreeGrafter"/>
</dbReference>
<evidence type="ECO:0000256" key="6">
    <source>
        <dbReference type="ARBA" id="ARBA00022842"/>
    </source>
</evidence>
<dbReference type="Pfam" id="PF00456">
    <property type="entry name" value="Transketolase_N"/>
    <property type="match status" value="1"/>
</dbReference>
<evidence type="ECO:0000256" key="4">
    <source>
        <dbReference type="ARBA" id="ARBA00022679"/>
    </source>
</evidence>
<dbReference type="RefSeq" id="WP_022935008.1">
    <property type="nucleotide sequence ID" value="NZ_CP007154.1"/>
</dbReference>
<dbReference type="GO" id="GO:0046872">
    <property type="term" value="F:metal ion binding"/>
    <property type="evidence" value="ECO:0007669"/>
    <property type="project" value="UniProtKB-KW"/>
</dbReference>
<accession>W5UTW4</accession>
<evidence type="ECO:0000313" key="11">
    <source>
        <dbReference type="Proteomes" id="UP000019229"/>
    </source>
</evidence>
<keyword evidence="11" id="KW-1185">Reference proteome</keyword>
<dbReference type="STRING" id="743966.MYB_01250"/>
<dbReference type="EMBL" id="CP007154">
    <property type="protein sequence ID" value="AHH45260.1"/>
    <property type="molecule type" value="Genomic_DNA"/>
</dbReference>
<keyword evidence="6" id="KW-0460">Magnesium</keyword>
<dbReference type="InterPro" id="IPR005475">
    <property type="entry name" value="Transketolase-like_Pyr-bd"/>
</dbReference>